<dbReference type="GO" id="GO:0046872">
    <property type="term" value="F:metal ion binding"/>
    <property type="evidence" value="ECO:0007669"/>
    <property type="project" value="UniProtKB-KW"/>
</dbReference>
<sequence>MAKIWTINNKDEKKLLRRKLKSFDFSQHSSKEINKLIKEMDDSMQKANGIGLSANQIGLDMRIFVARWDNKFFAVFNPKIEKRSKEKETMEEGCLSIPKQYGEVSRSENIVLIGQNKQGKKIKIRAWGMLATIFQHEIDHLNGKLFTDRMKRGVKLRGLE</sequence>
<comment type="similarity">
    <text evidence="1 2">Belongs to the polypeptide deformylase family.</text>
</comment>
<organism evidence="3 4">
    <name type="scientific">Candidatus Colwellbacteria bacterium CG10_big_fil_rev_8_21_14_0_10_42_22</name>
    <dbReference type="NCBI Taxonomy" id="1974540"/>
    <lineage>
        <taxon>Bacteria</taxon>
        <taxon>Candidatus Colwelliibacteriota</taxon>
    </lineage>
</organism>
<evidence type="ECO:0000256" key="2">
    <source>
        <dbReference type="HAMAP-Rule" id="MF_00163"/>
    </source>
</evidence>
<comment type="catalytic activity">
    <reaction evidence="2">
        <text>N-terminal N-formyl-L-methionyl-[peptide] + H2O = N-terminal L-methionyl-[peptide] + formate</text>
        <dbReference type="Rhea" id="RHEA:24420"/>
        <dbReference type="Rhea" id="RHEA-COMP:10639"/>
        <dbReference type="Rhea" id="RHEA-COMP:10640"/>
        <dbReference type="ChEBI" id="CHEBI:15377"/>
        <dbReference type="ChEBI" id="CHEBI:15740"/>
        <dbReference type="ChEBI" id="CHEBI:49298"/>
        <dbReference type="ChEBI" id="CHEBI:64731"/>
        <dbReference type="EC" id="3.5.1.88"/>
    </reaction>
</comment>
<gene>
    <name evidence="2 3" type="primary">def</name>
    <name evidence="3" type="ORF">COT89_01070</name>
</gene>
<dbReference type="HAMAP" id="MF_00163">
    <property type="entry name" value="Pep_deformylase"/>
    <property type="match status" value="1"/>
</dbReference>
<dbReference type="PRINTS" id="PR01576">
    <property type="entry name" value="PDEFORMYLASE"/>
</dbReference>
<dbReference type="CDD" id="cd00487">
    <property type="entry name" value="Pep_deformylase"/>
    <property type="match status" value="1"/>
</dbReference>
<keyword evidence="2" id="KW-0378">Hydrolase</keyword>
<dbReference type="GO" id="GO:0042586">
    <property type="term" value="F:peptide deformylase activity"/>
    <property type="evidence" value="ECO:0007669"/>
    <property type="project" value="UniProtKB-UniRule"/>
</dbReference>
<keyword evidence="2" id="KW-0479">Metal-binding</keyword>
<dbReference type="PANTHER" id="PTHR10458:SF22">
    <property type="entry name" value="PEPTIDE DEFORMYLASE"/>
    <property type="match status" value="1"/>
</dbReference>
<reference evidence="4" key="1">
    <citation type="submission" date="2017-09" db="EMBL/GenBank/DDBJ databases">
        <title>Depth-based differentiation of microbial function through sediment-hosted aquifers and enrichment of novel symbionts in the deep terrestrial subsurface.</title>
        <authorList>
            <person name="Probst A.J."/>
            <person name="Ladd B."/>
            <person name="Jarett J.K."/>
            <person name="Geller-Mcgrath D.E."/>
            <person name="Sieber C.M.K."/>
            <person name="Emerson J.B."/>
            <person name="Anantharaman K."/>
            <person name="Thomas B.C."/>
            <person name="Malmstrom R."/>
            <person name="Stieglmeier M."/>
            <person name="Klingl A."/>
            <person name="Woyke T."/>
            <person name="Ryan C.M."/>
            <person name="Banfield J.F."/>
        </authorList>
    </citation>
    <scope>NUCLEOTIDE SEQUENCE [LARGE SCALE GENOMIC DNA]</scope>
</reference>
<feature type="binding site" evidence="2">
    <location>
        <position position="94"/>
    </location>
    <ligand>
        <name>Fe cation</name>
        <dbReference type="ChEBI" id="CHEBI:24875"/>
    </ligand>
</feature>
<dbReference type="NCBIfam" id="NF001159">
    <property type="entry name" value="PRK00150.1-3"/>
    <property type="match status" value="1"/>
</dbReference>
<protein>
    <recommendedName>
        <fullName evidence="2">Peptide deformylase</fullName>
        <shortName evidence="2">PDF</shortName>
        <ecNumber evidence="2">3.5.1.88</ecNumber>
    </recommendedName>
    <alternativeName>
        <fullName evidence="2">Polypeptide deformylase</fullName>
    </alternativeName>
</protein>
<dbReference type="NCBIfam" id="TIGR00079">
    <property type="entry name" value="pept_deformyl"/>
    <property type="match status" value="1"/>
</dbReference>
<dbReference type="EMBL" id="PFAH01000004">
    <property type="protein sequence ID" value="PIR98109.1"/>
    <property type="molecule type" value="Genomic_DNA"/>
</dbReference>
<feature type="active site" evidence="2">
    <location>
        <position position="137"/>
    </location>
</feature>
<feature type="binding site" evidence="2">
    <location>
        <position position="140"/>
    </location>
    <ligand>
        <name>Fe cation</name>
        <dbReference type="ChEBI" id="CHEBI:24875"/>
    </ligand>
</feature>
<dbReference type="GO" id="GO:0006412">
    <property type="term" value="P:translation"/>
    <property type="evidence" value="ECO:0007669"/>
    <property type="project" value="UniProtKB-UniRule"/>
</dbReference>
<dbReference type="PANTHER" id="PTHR10458">
    <property type="entry name" value="PEPTIDE DEFORMYLASE"/>
    <property type="match status" value="1"/>
</dbReference>
<accession>A0A2H0VIC4</accession>
<dbReference type="PIRSF" id="PIRSF004749">
    <property type="entry name" value="Pep_def"/>
    <property type="match status" value="1"/>
</dbReference>
<comment type="cofactor">
    <cofactor evidence="2">
        <name>Fe(2+)</name>
        <dbReference type="ChEBI" id="CHEBI:29033"/>
    </cofactor>
    <text evidence="2">Binds 1 Fe(2+) ion.</text>
</comment>
<comment type="function">
    <text evidence="2">Removes the formyl group from the N-terminal Met of newly synthesized proteins. Requires at least a dipeptide for an efficient rate of reaction. N-terminal L-methionine is a prerequisite for activity but the enzyme has broad specificity at other positions.</text>
</comment>
<keyword evidence="2" id="KW-0408">Iron</keyword>
<evidence type="ECO:0000313" key="3">
    <source>
        <dbReference type="EMBL" id="PIR98109.1"/>
    </source>
</evidence>
<dbReference type="Proteomes" id="UP000231466">
    <property type="component" value="Unassembled WGS sequence"/>
</dbReference>
<dbReference type="InterPro" id="IPR036821">
    <property type="entry name" value="Peptide_deformylase_sf"/>
</dbReference>
<name>A0A2H0VIC4_9BACT</name>
<evidence type="ECO:0000313" key="4">
    <source>
        <dbReference type="Proteomes" id="UP000231466"/>
    </source>
</evidence>
<feature type="binding site" evidence="2">
    <location>
        <position position="136"/>
    </location>
    <ligand>
        <name>Fe cation</name>
        <dbReference type="ChEBI" id="CHEBI:24875"/>
    </ligand>
</feature>
<dbReference type="Gene3D" id="3.90.45.10">
    <property type="entry name" value="Peptide deformylase"/>
    <property type="match status" value="1"/>
</dbReference>
<dbReference type="SUPFAM" id="SSF56420">
    <property type="entry name" value="Peptide deformylase"/>
    <property type="match status" value="1"/>
</dbReference>
<proteinExistence type="inferred from homology"/>
<dbReference type="InterPro" id="IPR023635">
    <property type="entry name" value="Peptide_deformylase"/>
</dbReference>
<comment type="caution">
    <text evidence="3">The sequence shown here is derived from an EMBL/GenBank/DDBJ whole genome shotgun (WGS) entry which is preliminary data.</text>
</comment>
<dbReference type="AlphaFoldDB" id="A0A2H0VIC4"/>
<keyword evidence="2" id="KW-0648">Protein biosynthesis</keyword>
<evidence type="ECO:0000256" key="1">
    <source>
        <dbReference type="ARBA" id="ARBA00010759"/>
    </source>
</evidence>
<dbReference type="Pfam" id="PF01327">
    <property type="entry name" value="Pep_deformylase"/>
    <property type="match status" value="1"/>
</dbReference>
<dbReference type="EC" id="3.5.1.88" evidence="2"/>